<protein>
    <submittedName>
        <fullName evidence="1">Uncharacterized protein</fullName>
    </submittedName>
</protein>
<name>A0ABS0FRW3_PSELU</name>
<proteinExistence type="predicted"/>
<evidence type="ECO:0000313" key="2">
    <source>
        <dbReference type="Proteomes" id="UP000626180"/>
    </source>
</evidence>
<gene>
    <name evidence="1" type="ORF">IRZ65_20565</name>
</gene>
<organism evidence="1 2">
    <name type="scientific">Pseudomonas luteola</name>
    <dbReference type="NCBI Taxonomy" id="47886"/>
    <lineage>
        <taxon>Bacteria</taxon>
        <taxon>Pseudomonadati</taxon>
        <taxon>Pseudomonadota</taxon>
        <taxon>Gammaproteobacteria</taxon>
        <taxon>Pseudomonadales</taxon>
        <taxon>Pseudomonadaceae</taxon>
        <taxon>Pseudomonas</taxon>
    </lineage>
</organism>
<accession>A0ABS0FRW3</accession>
<keyword evidence="2" id="KW-1185">Reference proteome</keyword>
<reference evidence="1 2" key="1">
    <citation type="submission" date="2020-10" db="EMBL/GenBank/DDBJ databases">
        <title>Genome sequences of Pseudomonas isolates.</title>
        <authorList>
            <person name="Wessels L."/>
            <person name="Reich F."/>
            <person name="Hammerl J."/>
        </authorList>
    </citation>
    <scope>NUCLEOTIDE SEQUENCE [LARGE SCALE GENOMIC DNA]</scope>
    <source>
        <strain evidence="1 2">20-MO00624-0</strain>
    </source>
</reference>
<comment type="caution">
    <text evidence="1">The sequence shown here is derived from an EMBL/GenBank/DDBJ whole genome shotgun (WGS) entry which is preliminary data.</text>
</comment>
<dbReference type="Proteomes" id="UP000626180">
    <property type="component" value="Unassembled WGS sequence"/>
</dbReference>
<dbReference type="EMBL" id="JADMCD010000014">
    <property type="protein sequence ID" value="MBF8643068.1"/>
    <property type="molecule type" value="Genomic_DNA"/>
</dbReference>
<evidence type="ECO:0000313" key="1">
    <source>
        <dbReference type="EMBL" id="MBF8643068.1"/>
    </source>
</evidence>
<sequence>MLEALGLVSKPVKEKPARNLTYTLVELSVRKKSDSHPYRLEYRSRSISTVTAQIEAEKSAREEGLEVLDVIKICQVSD</sequence>